<evidence type="ECO:0000313" key="1">
    <source>
        <dbReference type="EMBL" id="GJE87962.1"/>
    </source>
</evidence>
<keyword evidence="2" id="KW-1185">Reference proteome</keyword>
<gene>
    <name evidence="1" type="ORF">PsYK624_040450</name>
</gene>
<proteinExistence type="predicted"/>
<accession>A0A9P3G4I4</accession>
<sequence>MTTPGLSLNSHSRHGSRECTEATALLKSGPTRLTSPDLSVEAFVRSGDRQCAVPLRAQTRRTGDGGSGTILNILGACDVAAGSGDTQ</sequence>
<dbReference type="AlphaFoldDB" id="A0A9P3G4I4"/>
<organism evidence="1 2">
    <name type="scientific">Phanerochaete sordida</name>
    <dbReference type="NCBI Taxonomy" id="48140"/>
    <lineage>
        <taxon>Eukaryota</taxon>
        <taxon>Fungi</taxon>
        <taxon>Dikarya</taxon>
        <taxon>Basidiomycota</taxon>
        <taxon>Agaricomycotina</taxon>
        <taxon>Agaricomycetes</taxon>
        <taxon>Polyporales</taxon>
        <taxon>Phanerochaetaceae</taxon>
        <taxon>Phanerochaete</taxon>
    </lineage>
</organism>
<dbReference type="Proteomes" id="UP000703269">
    <property type="component" value="Unassembled WGS sequence"/>
</dbReference>
<comment type="caution">
    <text evidence="1">The sequence shown here is derived from an EMBL/GenBank/DDBJ whole genome shotgun (WGS) entry which is preliminary data.</text>
</comment>
<reference evidence="1 2" key="1">
    <citation type="submission" date="2021-08" db="EMBL/GenBank/DDBJ databases">
        <title>Draft Genome Sequence of Phanerochaete sordida strain YK-624.</title>
        <authorList>
            <person name="Mori T."/>
            <person name="Dohra H."/>
            <person name="Suzuki T."/>
            <person name="Kawagishi H."/>
            <person name="Hirai H."/>
        </authorList>
    </citation>
    <scope>NUCLEOTIDE SEQUENCE [LARGE SCALE GENOMIC DNA]</scope>
    <source>
        <strain evidence="1 2">YK-624</strain>
    </source>
</reference>
<dbReference type="EMBL" id="BPQB01000008">
    <property type="protein sequence ID" value="GJE87962.1"/>
    <property type="molecule type" value="Genomic_DNA"/>
</dbReference>
<name>A0A9P3G4I4_9APHY</name>
<protein>
    <submittedName>
        <fullName evidence="1">Uncharacterized protein</fullName>
    </submittedName>
</protein>
<evidence type="ECO:0000313" key="2">
    <source>
        <dbReference type="Proteomes" id="UP000703269"/>
    </source>
</evidence>